<feature type="domain" description="Plasmid pRiA4b Orf3-like" evidence="1">
    <location>
        <begin position="6"/>
        <end position="170"/>
    </location>
</feature>
<dbReference type="EMBL" id="VXPY01000038">
    <property type="protein sequence ID" value="MYD89930.1"/>
    <property type="molecule type" value="Genomic_DNA"/>
</dbReference>
<dbReference type="Gene3D" id="3.10.290.30">
    <property type="entry name" value="MM3350-like"/>
    <property type="match status" value="1"/>
</dbReference>
<comment type="caution">
    <text evidence="2">The sequence shown here is derived from an EMBL/GenBank/DDBJ whole genome shotgun (WGS) entry which is preliminary data.</text>
</comment>
<evidence type="ECO:0000313" key="2">
    <source>
        <dbReference type="EMBL" id="MYD89930.1"/>
    </source>
</evidence>
<dbReference type="SUPFAM" id="SSF159941">
    <property type="entry name" value="MM3350-like"/>
    <property type="match status" value="1"/>
</dbReference>
<proteinExistence type="predicted"/>
<name>A0A6B1DQN9_9CHLR</name>
<reference evidence="2" key="1">
    <citation type="submission" date="2019-09" db="EMBL/GenBank/DDBJ databases">
        <title>Characterisation of the sponge microbiome using genome-centric metagenomics.</title>
        <authorList>
            <person name="Engelberts J.P."/>
            <person name="Robbins S.J."/>
            <person name="De Goeij J.M."/>
            <person name="Aranda M."/>
            <person name="Bell S.C."/>
            <person name="Webster N.S."/>
        </authorList>
    </citation>
    <scope>NUCLEOTIDE SEQUENCE</scope>
    <source>
        <strain evidence="2">SB0662_bin_9</strain>
    </source>
</reference>
<sequence length="181" mass="20974">MPSTSFLLRVDLQGASPKIWRRFFVPPSITLPELHRVVQAVMGWHRPRSWHFVIRRKCYPDTELMSEGSDMAKVALCSLVGRRGMIFQYICQFEDTWKHRLTLSNDHFDSSKVDVDTMCVAGEGACPPRDVGGIEGYVEFLRAFEDPEHPDHYDILDEFGEDFDRDEFYLDRINASLRALT</sequence>
<accession>A0A6B1DQN9</accession>
<dbReference type="InterPro" id="IPR012912">
    <property type="entry name" value="Plasmid_pRiA4b_Orf3-like"/>
</dbReference>
<dbReference type="PANTHER" id="PTHR41878:SF1">
    <property type="entry name" value="TNPR PROTEIN"/>
    <property type="match status" value="1"/>
</dbReference>
<dbReference type="Pfam" id="PF07929">
    <property type="entry name" value="PRiA4_ORF3"/>
    <property type="match status" value="1"/>
</dbReference>
<gene>
    <name evidence="2" type="ORF">F4Y08_06260</name>
</gene>
<dbReference type="InterPro" id="IPR024047">
    <property type="entry name" value="MM3350-like_sf"/>
</dbReference>
<organism evidence="2">
    <name type="scientific">Caldilineaceae bacterium SB0662_bin_9</name>
    <dbReference type="NCBI Taxonomy" id="2605258"/>
    <lineage>
        <taxon>Bacteria</taxon>
        <taxon>Bacillati</taxon>
        <taxon>Chloroflexota</taxon>
        <taxon>Caldilineae</taxon>
        <taxon>Caldilineales</taxon>
        <taxon>Caldilineaceae</taxon>
    </lineage>
</organism>
<dbReference type="AlphaFoldDB" id="A0A6B1DQN9"/>
<evidence type="ECO:0000259" key="1">
    <source>
        <dbReference type="Pfam" id="PF07929"/>
    </source>
</evidence>
<protein>
    <submittedName>
        <fullName evidence="2">Plasmid pRiA4b ORF-3 family protein</fullName>
    </submittedName>
</protein>
<dbReference type="PANTHER" id="PTHR41878">
    <property type="entry name" value="LEXA REPRESSOR-RELATED"/>
    <property type="match status" value="1"/>
</dbReference>